<comment type="function">
    <text evidence="5">May play a role in cell differentiation in the intestinal epithelium.</text>
</comment>
<evidence type="ECO:0000259" key="9">
    <source>
        <dbReference type="PROSITE" id="PS51225"/>
    </source>
</evidence>
<feature type="transmembrane region" description="Helical" evidence="8">
    <location>
        <begin position="146"/>
        <end position="166"/>
    </location>
</feature>
<proteinExistence type="predicted"/>
<feature type="transmembrane region" description="Helical" evidence="8">
    <location>
        <begin position="86"/>
        <end position="109"/>
    </location>
</feature>
<evidence type="ECO:0000256" key="2">
    <source>
        <dbReference type="ARBA" id="ARBA00022692"/>
    </source>
</evidence>
<keyword evidence="11" id="KW-1185">Reference proteome</keyword>
<dbReference type="PROSITE" id="PS51225">
    <property type="entry name" value="MARVEL"/>
    <property type="match status" value="1"/>
</dbReference>
<feature type="transmembrane region" description="Helical" evidence="8">
    <location>
        <begin position="56"/>
        <end position="80"/>
    </location>
</feature>
<accession>A0ABQ7TGL2</accession>
<evidence type="ECO:0000256" key="4">
    <source>
        <dbReference type="ARBA" id="ARBA00023136"/>
    </source>
</evidence>
<dbReference type="Proteomes" id="UP000826234">
    <property type="component" value="Unassembled WGS sequence"/>
</dbReference>
<evidence type="ECO:0000256" key="6">
    <source>
        <dbReference type="ARBA" id="ARBA00039459"/>
    </source>
</evidence>
<evidence type="ECO:0000256" key="5">
    <source>
        <dbReference type="ARBA" id="ARBA00037152"/>
    </source>
</evidence>
<reference evidence="10 11" key="1">
    <citation type="journal article" date="2022" name="Gigascience">
        <title>A chromosome-level genome assembly and annotation of the desert horned lizard, Phrynosoma platyrhinos, provides insight into chromosomal rearrangements among reptiles.</title>
        <authorList>
            <person name="Koochekian N."/>
            <person name="Ascanio A."/>
            <person name="Farleigh K."/>
            <person name="Card D.C."/>
            <person name="Schield D.R."/>
            <person name="Castoe T.A."/>
            <person name="Jezkova T."/>
        </authorList>
    </citation>
    <scope>NUCLEOTIDE SEQUENCE [LARGE SCALE GENOMIC DNA]</scope>
    <source>
        <strain evidence="10">NK-2021</strain>
    </source>
</reference>
<sequence length="187" mass="19984">MCWEQIGPLSPGPTPGIFSCQMWLPVAAAAGTFPQLPCHAICGQASQEMPRLAMPLFLSVLGMISTWCACILILICYGASRTPGYTSLAICMLIYCIVMFVIYTCALDNQLGFIHWGWTDFIRALIGAVAFLVTSLIVLIGHRDGAGITAGVIGILTGILFGYDAYTILPKLRKSHTAAPTGPTEGI</sequence>
<comment type="subcellular location">
    <subcellularLocation>
        <location evidence="1">Membrane</location>
        <topology evidence="1">Multi-pass membrane protein</topology>
    </subcellularLocation>
</comment>
<evidence type="ECO:0000256" key="7">
    <source>
        <dbReference type="PROSITE-ProRule" id="PRU00581"/>
    </source>
</evidence>
<feature type="transmembrane region" description="Helical" evidence="8">
    <location>
        <begin position="121"/>
        <end position="140"/>
    </location>
</feature>
<keyword evidence="3 8" id="KW-1133">Transmembrane helix</keyword>
<evidence type="ECO:0000313" key="11">
    <source>
        <dbReference type="Proteomes" id="UP000826234"/>
    </source>
</evidence>
<dbReference type="EMBL" id="JAIPUX010000439">
    <property type="protein sequence ID" value="KAH0628874.1"/>
    <property type="molecule type" value="Genomic_DNA"/>
</dbReference>
<name>A0ABQ7TGL2_PHRPL</name>
<keyword evidence="2 7" id="KW-0812">Transmembrane</keyword>
<dbReference type="PANTHER" id="PTHR22776">
    <property type="entry name" value="MARVEL-CONTAINING POTENTIAL LIPID RAFT-ASSOCIATED PROTEIN"/>
    <property type="match status" value="1"/>
</dbReference>
<dbReference type="PANTHER" id="PTHR22776:SF4">
    <property type="entry name" value="PROTEOLIPID PROTEIN 2"/>
    <property type="match status" value="1"/>
</dbReference>
<organism evidence="10 11">
    <name type="scientific">Phrynosoma platyrhinos</name>
    <name type="common">Desert horned lizard</name>
    <dbReference type="NCBI Taxonomy" id="52577"/>
    <lineage>
        <taxon>Eukaryota</taxon>
        <taxon>Metazoa</taxon>
        <taxon>Chordata</taxon>
        <taxon>Craniata</taxon>
        <taxon>Vertebrata</taxon>
        <taxon>Euteleostomi</taxon>
        <taxon>Lepidosauria</taxon>
        <taxon>Squamata</taxon>
        <taxon>Bifurcata</taxon>
        <taxon>Unidentata</taxon>
        <taxon>Episquamata</taxon>
        <taxon>Toxicofera</taxon>
        <taxon>Iguania</taxon>
        <taxon>Phrynosomatidae</taxon>
        <taxon>Phrynosomatinae</taxon>
        <taxon>Phrynosoma</taxon>
    </lineage>
</organism>
<evidence type="ECO:0000313" key="10">
    <source>
        <dbReference type="EMBL" id="KAH0628874.1"/>
    </source>
</evidence>
<evidence type="ECO:0000256" key="3">
    <source>
        <dbReference type="ARBA" id="ARBA00022989"/>
    </source>
</evidence>
<protein>
    <recommendedName>
        <fullName evidence="6">Proteolipid protein 2</fullName>
    </recommendedName>
</protein>
<evidence type="ECO:0000256" key="1">
    <source>
        <dbReference type="ARBA" id="ARBA00004141"/>
    </source>
</evidence>
<dbReference type="InterPro" id="IPR050578">
    <property type="entry name" value="MARVEL-CKLF_proteins"/>
</dbReference>
<comment type="caution">
    <text evidence="10">The sequence shown here is derived from an EMBL/GenBank/DDBJ whole genome shotgun (WGS) entry which is preliminary data.</text>
</comment>
<keyword evidence="4 7" id="KW-0472">Membrane</keyword>
<feature type="domain" description="MARVEL" evidence="9">
    <location>
        <begin position="54"/>
        <end position="173"/>
    </location>
</feature>
<dbReference type="InterPro" id="IPR008253">
    <property type="entry name" value="Marvel"/>
</dbReference>
<gene>
    <name evidence="10" type="ORF">JD844_010476</name>
</gene>
<evidence type="ECO:0000256" key="8">
    <source>
        <dbReference type="SAM" id="Phobius"/>
    </source>
</evidence>